<dbReference type="VEuPathDB" id="FungiDB:FGRAMPH1_01G22049"/>
<feature type="domain" description="Heterokaryon incompatibility" evidence="1">
    <location>
        <begin position="74"/>
        <end position="232"/>
    </location>
</feature>
<dbReference type="InParanoid" id="A0A098E0P8"/>
<dbReference type="AlphaFoldDB" id="A0A098E0P8"/>
<organism evidence="2 4">
    <name type="scientific">Gibberella zeae (strain ATCC MYA-4620 / CBS 123657 / FGSC 9075 / NRRL 31084 / PH-1)</name>
    <name type="common">Wheat head blight fungus</name>
    <name type="synonym">Fusarium graminearum</name>
    <dbReference type="NCBI Taxonomy" id="229533"/>
    <lineage>
        <taxon>Eukaryota</taxon>
        <taxon>Fungi</taxon>
        <taxon>Dikarya</taxon>
        <taxon>Ascomycota</taxon>
        <taxon>Pezizomycotina</taxon>
        <taxon>Sordariomycetes</taxon>
        <taxon>Hypocreomycetidae</taxon>
        <taxon>Hypocreales</taxon>
        <taxon>Nectriaceae</taxon>
        <taxon>Fusarium</taxon>
    </lineage>
</organism>
<evidence type="ECO:0000313" key="3">
    <source>
        <dbReference type="EnsemblFungi" id="CEF87177"/>
    </source>
</evidence>
<accession>A0A098E0P8</accession>
<proteinExistence type="predicted"/>
<reference evidence="3 4" key="1">
    <citation type="journal article" date="2007" name="Science">
        <title>The Fusarium graminearum genome reveals a link between localized polymorphism and pathogen specialization.</title>
        <authorList>
            <person name="Cuomo C.A."/>
            <person name="Gueldener U."/>
            <person name="Xu J.-R."/>
            <person name="Trail F."/>
            <person name="Turgeon B.G."/>
            <person name="Di Pietro A."/>
            <person name="Walton J.D."/>
            <person name="Ma L.-J."/>
            <person name="Baker S.E."/>
            <person name="Rep M."/>
            <person name="Adam G."/>
            <person name="Antoniw J."/>
            <person name="Baldwin T."/>
            <person name="Calvo S.E."/>
            <person name="Chang Y.-L."/>
            <person name="DeCaprio D."/>
            <person name="Gale L.R."/>
            <person name="Gnerre S."/>
            <person name="Goswami R.S."/>
            <person name="Hammond-Kosack K."/>
            <person name="Harris L.J."/>
            <person name="Hilburn K."/>
            <person name="Kennell J.C."/>
            <person name="Kroken S."/>
            <person name="Magnuson J.K."/>
            <person name="Mannhaupt G."/>
            <person name="Mauceli E.W."/>
            <person name="Mewes H.-W."/>
            <person name="Mitterbauer R."/>
            <person name="Muehlbauer G."/>
            <person name="Muensterkoetter M."/>
            <person name="Nelson D."/>
            <person name="O'Donnell K."/>
            <person name="Ouellet T."/>
            <person name="Qi W."/>
            <person name="Quesneville H."/>
            <person name="Roncero M.I.G."/>
            <person name="Seong K.-Y."/>
            <person name="Tetko I.V."/>
            <person name="Urban M."/>
            <person name="Waalwijk C."/>
            <person name="Ward T.J."/>
            <person name="Yao J."/>
            <person name="Birren B.W."/>
            <person name="Kistler H.C."/>
        </authorList>
    </citation>
    <scope>NUCLEOTIDE SEQUENCE [LARGE SCALE GENOMIC DNA]</scope>
    <source>
        <strain evidence="4">ATCC MYA-4620 / CBS 123657 / FGSC 9075 / NRRL 31084 / PH-1</strain>
        <strain evidence="3">PH-1 / ATCC MYA-4620 / FGSC 9075 / NRRL 31084</strain>
    </source>
</reference>
<reference evidence="3 4" key="2">
    <citation type="journal article" date="2010" name="Nature">
        <title>Comparative genomics reveals mobile pathogenicity chromosomes in Fusarium.</title>
        <authorList>
            <person name="Ma L.J."/>
            <person name="van der Does H.C."/>
            <person name="Borkovich K.A."/>
            <person name="Coleman J.J."/>
            <person name="Daboussi M.J."/>
            <person name="Di Pietro A."/>
            <person name="Dufresne M."/>
            <person name="Freitag M."/>
            <person name="Grabherr M."/>
            <person name="Henrissat B."/>
            <person name="Houterman P.M."/>
            <person name="Kang S."/>
            <person name="Shim W.B."/>
            <person name="Woloshuk C."/>
            <person name="Xie X."/>
            <person name="Xu J.R."/>
            <person name="Antoniw J."/>
            <person name="Baker S.E."/>
            <person name="Bluhm B.H."/>
            <person name="Breakspear A."/>
            <person name="Brown D.W."/>
            <person name="Butchko R.A."/>
            <person name="Chapman S."/>
            <person name="Coulson R."/>
            <person name="Coutinho P.M."/>
            <person name="Danchin E.G."/>
            <person name="Diener A."/>
            <person name="Gale L.R."/>
            <person name="Gardiner D.M."/>
            <person name="Goff S."/>
            <person name="Hammond-Kosack K.E."/>
            <person name="Hilburn K."/>
            <person name="Hua-Van A."/>
            <person name="Jonkers W."/>
            <person name="Kazan K."/>
            <person name="Kodira C.D."/>
            <person name="Koehrsen M."/>
            <person name="Kumar L."/>
            <person name="Lee Y.H."/>
            <person name="Li L."/>
            <person name="Manners J.M."/>
            <person name="Miranda-Saavedra D."/>
            <person name="Mukherjee M."/>
            <person name="Park G."/>
            <person name="Park J."/>
            <person name="Park S.Y."/>
            <person name="Proctor R.H."/>
            <person name="Regev A."/>
            <person name="Ruiz-Roldan M.C."/>
            <person name="Sain D."/>
            <person name="Sakthikumar S."/>
            <person name="Sykes S."/>
            <person name="Schwartz D.C."/>
            <person name="Turgeon B.G."/>
            <person name="Wapinski I."/>
            <person name="Yoder O."/>
            <person name="Young S."/>
            <person name="Zeng Q."/>
            <person name="Zhou S."/>
            <person name="Galagan J."/>
            <person name="Cuomo C.A."/>
            <person name="Kistler H.C."/>
            <person name="Rep M."/>
        </authorList>
    </citation>
    <scope>GENOME REANNOTATION</scope>
    <source>
        <strain evidence="4">ATCC MYA-4620 / CBS 123657 / FGSC 9075 / NRRL 31084 / PH-1</strain>
        <strain evidence="3">PH-1 / ATCC MYA-4620 / FGSC 9075 / NRRL 31084</strain>
    </source>
</reference>
<dbReference type="InterPro" id="IPR010730">
    <property type="entry name" value="HET"/>
</dbReference>
<dbReference type="EMBL" id="HG970334">
    <property type="protein sequence ID" value="CEF87177.1"/>
    <property type="molecule type" value="Genomic_DNA"/>
</dbReference>
<reference evidence="3" key="4">
    <citation type="submission" date="2017-01" db="UniProtKB">
        <authorList>
            <consortium name="EnsemblFungi"/>
        </authorList>
    </citation>
    <scope>IDENTIFICATION</scope>
    <source>
        <strain evidence="3">PH-1 / ATCC MYA-4620 / FGSC 9075 / NRRL 31084</strain>
    </source>
</reference>
<sequence length="285" mass="32555">MQRDTELTFMDIHGTPNAMLASLEDIVCSENFTSTSVEQPLDLRFLEVDTINSNDQNPILRLTEKGQYIGNKDYVAVSYTWQRFDPITNTEAISRFRVSVGGSVRKARSQDAVLHRAIEFARSTNTPRIWIDQDCIEQYDPDDLQQHLHVVHKIFQQSQHAIALLSFHIRHQHQADSIRCINQGTFLDELEMPLEMAADVISGLADTIARTYRLFAAVATDKWFTRTWTLMERLSAPHMGRVIAGVNDSNIIFRPKARSTADVRPSKKAGEIHLPFNTYESFFEA</sequence>
<gene>
    <name evidence="2" type="ORF">FGRAMPH1_01T22049</name>
</gene>
<dbReference type="InterPro" id="IPR052895">
    <property type="entry name" value="HetReg/Transcr_Mod"/>
</dbReference>
<dbReference type="eggNOG" id="ENOG502SPND">
    <property type="taxonomic scope" value="Eukaryota"/>
</dbReference>
<dbReference type="PANTHER" id="PTHR24148">
    <property type="entry name" value="ANKYRIN REPEAT DOMAIN-CONTAINING PROTEIN 39 HOMOLOG-RELATED"/>
    <property type="match status" value="1"/>
</dbReference>
<evidence type="ECO:0000313" key="2">
    <source>
        <dbReference type="EMBL" id="CEF87177.1"/>
    </source>
</evidence>
<keyword evidence="4" id="KW-1185">Reference proteome</keyword>
<name>A0A098E0P8_GIBZE</name>
<dbReference type="PANTHER" id="PTHR24148:SF64">
    <property type="entry name" value="HETEROKARYON INCOMPATIBILITY DOMAIN-CONTAINING PROTEIN"/>
    <property type="match status" value="1"/>
</dbReference>
<accession>A0A0E0SL64</accession>
<dbReference type="Pfam" id="PF06985">
    <property type="entry name" value="HET"/>
    <property type="match status" value="1"/>
</dbReference>
<dbReference type="Proteomes" id="UP000070720">
    <property type="component" value="Chromosome 3"/>
</dbReference>
<reference evidence="2 4" key="3">
    <citation type="journal article" date="2015" name="BMC Genomics">
        <title>The completed genome sequence of the pathogenic ascomycete fungus Fusarium graminearum.</title>
        <authorList>
            <person name="King R."/>
            <person name="Urban M."/>
            <person name="Hammond-Kosack M.C."/>
            <person name="Hassani-Pak K."/>
            <person name="Hammond-Kosack K.E."/>
        </authorList>
    </citation>
    <scope>NUCLEOTIDE SEQUENCE [LARGE SCALE GENOMIC DNA]</scope>
    <source>
        <strain evidence="4">ATCC MYA-4620 / CBS 123657 / FGSC 9075 / NRRL 31084 / PH-1</strain>
        <strain evidence="2">PH-1</strain>
    </source>
</reference>
<evidence type="ECO:0000259" key="1">
    <source>
        <dbReference type="Pfam" id="PF06985"/>
    </source>
</evidence>
<dbReference type="EnsemblFungi" id="CEF87177">
    <property type="protein sequence ID" value="CEF87177"/>
    <property type="gene ID" value="FGRRES_11431_M"/>
</dbReference>
<evidence type="ECO:0000313" key="4">
    <source>
        <dbReference type="Proteomes" id="UP000070720"/>
    </source>
</evidence>
<protein>
    <submittedName>
        <fullName evidence="2">Chromosome 3, complete genome</fullName>
    </submittedName>
</protein>